<reference evidence="3" key="1">
    <citation type="submission" date="2016-01" db="EMBL/GenBank/DDBJ databases">
        <title>Draft genome sequence of Thermodesulfovibrio aggregans strain TGE-P1.</title>
        <authorList>
            <person name="Sekiguchi Y."/>
            <person name="Ohashi A."/>
            <person name="Matsuura N."/>
            <person name="Tourlousse M.D."/>
        </authorList>
    </citation>
    <scope>NUCLEOTIDE SEQUENCE [LARGE SCALE GENOMIC DNA]</scope>
    <source>
        <strain evidence="3">TGE-P1</strain>
    </source>
</reference>
<dbReference type="GO" id="GO:0030234">
    <property type="term" value="F:enzyme regulator activity"/>
    <property type="evidence" value="ECO:0007669"/>
    <property type="project" value="InterPro"/>
</dbReference>
<dbReference type="PROSITE" id="PS51343">
    <property type="entry name" value="PII_GLNB_DOM"/>
    <property type="match status" value="1"/>
</dbReference>
<evidence type="ECO:0000313" key="3">
    <source>
        <dbReference type="Proteomes" id="UP000054976"/>
    </source>
</evidence>
<dbReference type="RefSeq" id="WP_059176986.1">
    <property type="nucleotide sequence ID" value="NZ_BCNO01000003.1"/>
</dbReference>
<protein>
    <submittedName>
        <fullName evidence="2">Nitrogen regulatory protein PII 2</fullName>
    </submittedName>
</protein>
<dbReference type="InterPro" id="IPR017918">
    <property type="entry name" value="N-reg_PII_CS"/>
</dbReference>
<dbReference type="PROSITE" id="PS00638">
    <property type="entry name" value="PII_GLNB_CTER"/>
    <property type="match status" value="1"/>
</dbReference>
<dbReference type="EMBL" id="BCNO01000003">
    <property type="protein sequence ID" value="GAQ95551.1"/>
    <property type="molecule type" value="Genomic_DNA"/>
</dbReference>
<sequence length="138" mass="15375">MKEIIAIIRREKTPETKKALEDIGFASLTLQGVEGRGKQRGDTCIELDSDLPESFCTAVKLKPTPSTYALEHTLPKVALFVPKRMLTIVAPDEMVEIIVNKIMEVNRTGRHGDGKIFVCPVEMALRLRTGEKNEKAIV</sequence>
<dbReference type="AlphaFoldDB" id="A0A0U9HXV0"/>
<dbReference type="InterPro" id="IPR002187">
    <property type="entry name" value="N-reg_PII"/>
</dbReference>
<evidence type="ECO:0000313" key="2">
    <source>
        <dbReference type="EMBL" id="GAQ95551.1"/>
    </source>
</evidence>
<dbReference type="Proteomes" id="UP000054976">
    <property type="component" value="Unassembled WGS sequence"/>
</dbReference>
<dbReference type="GO" id="GO:0006808">
    <property type="term" value="P:regulation of nitrogen utilization"/>
    <property type="evidence" value="ECO:0007669"/>
    <property type="project" value="InterPro"/>
</dbReference>
<organism evidence="2 3">
    <name type="scientific">Thermodesulfovibrio aggregans</name>
    <dbReference type="NCBI Taxonomy" id="86166"/>
    <lineage>
        <taxon>Bacteria</taxon>
        <taxon>Pseudomonadati</taxon>
        <taxon>Nitrospirota</taxon>
        <taxon>Thermodesulfovibrionia</taxon>
        <taxon>Thermodesulfovibrionales</taxon>
        <taxon>Thermodesulfovibrionaceae</taxon>
        <taxon>Thermodesulfovibrio</taxon>
    </lineage>
</organism>
<dbReference type="InterPro" id="IPR015867">
    <property type="entry name" value="N-reg_PII/ATP_PRibTrfase_C"/>
</dbReference>
<dbReference type="OrthoDB" id="9802729at2"/>
<gene>
    <name evidence="2" type="ORF">TAGGR_323</name>
</gene>
<keyword evidence="3" id="KW-1185">Reference proteome</keyword>
<name>A0A0U9HXV0_9BACT</name>
<evidence type="ECO:0000256" key="1">
    <source>
        <dbReference type="RuleBase" id="RU003936"/>
    </source>
</evidence>
<dbReference type="SUPFAM" id="SSF54913">
    <property type="entry name" value="GlnB-like"/>
    <property type="match status" value="1"/>
</dbReference>
<comment type="caution">
    <text evidence="2">The sequence shown here is derived from an EMBL/GenBank/DDBJ whole genome shotgun (WGS) entry which is preliminary data.</text>
</comment>
<dbReference type="GO" id="GO:0005524">
    <property type="term" value="F:ATP binding"/>
    <property type="evidence" value="ECO:0007669"/>
    <property type="project" value="TreeGrafter"/>
</dbReference>
<dbReference type="InterPro" id="IPR011322">
    <property type="entry name" value="N-reg_PII-like_a/b"/>
</dbReference>
<dbReference type="PANTHER" id="PTHR30115:SF11">
    <property type="entry name" value="NITROGEN REGULATORY PROTEIN P-II HOMOLOG"/>
    <property type="match status" value="1"/>
</dbReference>
<proteinExistence type="inferred from homology"/>
<comment type="similarity">
    <text evidence="1">Belongs to the P(II) protein family.</text>
</comment>
<dbReference type="STRING" id="86166.TAGGR_323"/>
<dbReference type="Pfam" id="PF00543">
    <property type="entry name" value="P-II"/>
    <property type="match status" value="1"/>
</dbReference>
<dbReference type="Gene3D" id="3.30.70.120">
    <property type="match status" value="1"/>
</dbReference>
<dbReference type="GO" id="GO:0005829">
    <property type="term" value="C:cytosol"/>
    <property type="evidence" value="ECO:0007669"/>
    <property type="project" value="TreeGrafter"/>
</dbReference>
<dbReference type="SMART" id="SM00938">
    <property type="entry name" value="P-II"/>
    <property type="match status" value="1"/>
</dbReference>
<dbReference type="PANTHER" id="PTHR30115">
    <property type="entry name" value="NITROGEN REGULATORY PROTEIN P-II"/>
    <property type="match status" value="1"/>
</dbReference>
<dbReference type="PRINTS" id="PR00340">
    <property type="entry name" value="PIIGLNB"/>
</dbReference>
<accession>A0A0U9HXV0</accession>